<sequence length="74" mass="8114">MHDLSSPGNLVTNFCDEGLSESLWLAAEGHVEAALFVEPHDSVETTAVQEYQVQRTLVLIEPLPNLIKVVLPDS</sequence>
<protein>
    <submittedName>
        <fullName evidence="1">Uncharacterized protein</fullName>
    </submittedName>
</protein>
<dbReference type="Proteomes" id="UP000078599">
    <property type="component" value="Unassembled WGS sequence"/>
</dbReference>
<dbReference type="EMBL" id="CTRI01000003">
    <property type="protein sequence ID" value="CQR28228.1"/>
    <property type="molecule type" value="Genomic_DNA"/>
</dbReference>
<gene>
    <name evidence="1" type="ORF">THICB1_110368</name>
</gene>
<reference evidence="1 2" key="1">
    <citation type="submission" date="2015-03" db="EMBL/GenBank/DDBJ databases">
        <authorList>
            <person name="Regsiter A."/>
            <person name="william w."/>
        </authorList>
    </citation>
    <scope>NUCLEOTIDE SEQUENCE [LARGE SCALE GENOMIC DNA]</scope>
    <source>
        <strain evidence="1 2">CB1</strain>
    </source>
</reference>
<proteinExistence type="predicted"/>
<keyword evidence="2" id="KW-1185">Reference proteome</keyword>
<name>A0ABM9T3R5_THIA3</name>
<evidence type="ECO:0000313" key="1">
    <source>
        <dbReference type="EMBL" id="CQR28228.1"/>
    </source>
</evidence>
<accession>A0ABM9T3R5</accession>
<organism evidence="1 2">
    <name type="scientific">Thiomonas arsenitoxydans (strain DSM 22701 / CIP 110005 / 3As)</name>
    <dbReference type="NCBI Taxonomy" id="426114"/>
    <lineage>
        <taxon>Bacteria</taxon>
        <taxon>Pseudomonadati</taxon>
        <taxon>Pseudomonadota</taxon>
        <taxon>Betaproteobacteria</taxon>
        <taxon>Burkholderiales</taxon>
        <taxon>Thiomonas</taxon>
    </lineage>
</organism>
<evidence type="ECO:0000313" key="2">
    <source>
        <dbReference type="Proteomes" id="UP000078599"/>
    </source>
</evidence>
<comment type="caution">
    <text evidence="1">The sequence shown here is derived from an EMBL/GenBank/DDBJ whole genome shotgun (WGS) entry which is preliminary data.</text>
</comment>